<evidence type="ECO:0000256" key="1">
    <source>
        <dbReference type="SAM" id="MobiDB-lite"/>
    </source>
</evidence>
<feature type="compositionally biased region" description="Polar residues" evidence="1">
    <location>
        <begin position="87"/>
        <end position="98"/>
    </location>
</feature>
<proteinExistence type="predicted"/>
<accession>A0A1G7EH86</accession>
<organism evidence="2 3">
    <name type="scientific">Paracidovorax valerianellae</name>
    <dbReference type="NCBI Taxonomy" id="187868"/>
    <lineage>
        <taxon>Bacteria</taxon>
        <taxon>Pseudomonadati</taxon>
        <taxon>Pseudomonadota</taxon>
        <taxon>Betaproteobacteria</taxon>
        <taxon>Burkholderiales</taxon>
        <taxon>Comamonadaceae</taxon>
        <taxon>Paracidovorax</taxon>
    </lineage>
</organism>
<evidence type="ECO:0000313" key="3">
    <source>
        <dbReference type="Proteomes" id="UP000198781"/>
    </source>
</evidence>
<name>A0A1G7EH86_9BURK</name>
<sequence>MQTMKQSPDMKQQFAQTLRQAMENAGYAAKPAVLQREFNSRHPAEKPITLHGVRRWLMGETIPSYPKLQVLSDWLGVPVHDLMHGTTVPSGRPTKTPNPSRPMGYEDRQVVEAFLKLPAAPRRIARDVILAIARADEVGRSM</sequence>
<protein>
    <recommendedName>
        <fullName evidence="4">HTH cro/C1-type domain-containing protein</fullName>
    </recommendedName>
</protein>
<feature type="region of interest" description="Disordered" evidence="1">
    <location>
        <begin position="84"/>
        <end position="103"/>
    </location>
</feature>
<gene>
    <name evidence="2" type="ORF">SAMN05192589_12324</name>
</gene>
<dbReference type="STRING" id="187868.SAMN05192589_12324"/>
<dbReference type="RefSeq" id="WP_245711521.1">
    <property type="nucleotide sequence ID" value="NZ_FMZC01000023.1"/>
</dbReference>
<evidence type="ECO:0008006" key="4">
    <source>
        <dbReference type="Google" id="ProtNLM"/>
    </source>
</evidence>
<dbReference type="Proteomes" id="UP000198781">
    <property type="component" value="Unassembled WGS sequence"/>
</dbReference>
<evidence type="ECO:0000313" key="2">
    <source>
        <dbReference type="EMBL" id="SDE63040.1"/>
    </source>
</evidence>
<dbReference type="AlphaFoldDB" id="A0A1G7EH86"/>
<dbReference type="EMBL" id="FMZC01000023">
    <property type="protein sequence ID" value="SDE63040.1"/>
    <property type="molecule type" value="Genomic_DNA"/>
</dbReference>
<reference evidence="2 3" key="1">
    <citation type="submission" date="2016-10" db="EMBL/GenBank/DDBJ databases">
        <authorList>
            <person name="de Groot N.N."/>
        </authorList>
    </citation>
    <scope>NUCLEOTIDE SEQUENCE [LARGE SCALE GENOMIC DNA]</scope>
    <source>
        <strain evidence="2 3">DSM 16619</strain>
    </source>
</reference>
<keyword evidence="3" id="KW-1185">Reference proteome</keyword>